<dbReference type="AlphaFoldDB" id="A0A934U5G4"/>
<gene>
    <name evidence="2" type="ORF">JGU71_20795</name>
</gene>
<reference evidence="2" key="1">
    <citation type="submission" date="2020-12" db="EMBL/GenBank/DDBJ databases">
        <title>Antrihabitans popcorni sp. nov. and Antrihabitans auranticaus sp. nov., isolated from a larva cave.</title>
        <authorList>
            <person name="Lee S.D."/>
            <person name="Kim I.S."/>
        </authorList>
    </citation>
    <scope>NUCLEOTIDE SEQUENCE</scope>
    <source>
        <strain evidence="2">YC3-6</strain>
    </source>
</reference>
<dbReference type="Proteomes" id="UP000655868">
    <property type="component" value="Unassembled WGS sequence"/>
</dbReference>
<keyword evidence="1" id="KW-0812">Transmembrane</keyword>
<dbReference type="RefSeq" id="WP_199706213.1">
    <property type="nucleotide sequence ID" value="NZ_JAEMNV010000007.1"/>
</dbReference>
<evidence type="ECO:0000256" key="1">
    <source>
        <dbReference type="SAM" id="Phobius"/>
    </source>
</evidence>
<keyword evidence="1" id="KW-1133">Transmembrane helix</keyword>
<organism evidence="2 3">
    <name type="scientific">Antrihabitans stalagmiti</name>
    <dbReference type="NCBI Taxonomy" id="2799499"/>
    <lineage>
        <taxon>Bacteria</taxon>
        <taxon>Bacillati</taxon>
        <taxon>Actinomycetota</taxon>
        <taxon>Actinomycetes</taxon>
        <taxon>Mycobacteriales</taxon>
        <taxon>Nocardiaceae</taxon>
        <taxon>Antrihabitans</taxon>
    </lineage>
</organism>
<evidence type="ECO:0000313" key="2">
    <source>
        <dbReference type="EMBL" id="MBJ8341327.1"/>
    </source>
</evidence>
<dbReference type="EMBL" id="JAEMNV010000007">
    <property type="protein sequence ID" value="MBJ8341327.1"/>
    <property type="molecule type" value="Genomic_DNA"/>
</dbReference>
<feature type="transmembrane region" description="Helical" evidence="1">
    <location>
        <begin position="6"/>
        <end position="39"/>
    </location>
</feature>
<proteinExistence type="predicted"/>
<comment type="caution">
    <text evidence="2">The sequence shown here is derived from an EMBL/GenBank/DDBJ whole genome shotgun (WGS) entry which is preliminary data.</text>
</comment>
<keyword evidence="3" id="KW-1185">Reference proteome</keyword>
<evidence type="ECO:0000313" key="3">
    <source>
        <dbReference type="Proteomes" id="UP000655868"/>
    </source>
</evidence>
<sequence length="89" mass="10321">MSEIPIVIVAYYFAFFGFVFEHALLFASIAVVLWLLLLVPIKVWTKLWSMIHRPIGHATRRHSPVRELPRPEALKVPVGMNHRPLDHAR</sequence>
<protein>
    <submittedName>
        <fullName evidence="2">Uncharacterized protein</fullName>
    </submittedName>
</protein>
<accession>A0A934U5G4</accession>
<name>A0A934U5G4_9NOCA</name>
<keyword evidence="1" id="KW-0472">Membrane</keyword>